<proteinExistence type="predicted"/>
<dbReference type="OrthoDB" id="2504921at2759"/>
<keyword evidence="4" id="KW-1185">Reference proteome</keyword>
<feature type="region of interest" description="Disordered" evidence="1">
    <location>
        <begin position="74"/>
        <end position="98"/>
    </location>
</feature>
<dbReference type="Proteomes" id="UP000037035">
    <property type="component" value="Unassembled WGS sequence"/>
</dbReference>
<name>A0A0L6UGN9_9BASI</name>
<evidence type="ECO:0000313" key="4">
    <source>
        <dbReference type="Proteomes" id="UP000037035"/>
    </source>
</evidence>
<dbReference type="AlphaFoldDB" id="A0A0L6UGN9"/>
<feature type="transmembrane region" description="Helical" evidence="2">
    <location>
        <begin position="104"/>
        <end position="125"/>
    </location>
</feature>
<keyword evidence="2" id="KW-0812">Transmembrane</keyword>
<reference evidence="3 4" key="1">
    <citation type="submission" date="2015-08" db="EMBL/GenBank/DDBJ databases">
        <title>Next Generation Sequencing and Analysis of the Genome of Puccinia sorghi L Schw, the Causal Agent of Maize Common Rust.</title>
        <authorList>
            <person name="Rochi L."/>
            <person name="Burguener G."/>
            <person name="Darino M."/>
            <person name="Turjanski A."/>
            <person name="Kreff E."/>
            <person name="Dieguez M.J."/>
            <person name="Sacco F."/>
        </authorList>
    </citation>
    <scope>NUCLEOTIDE SEQUENCE [LARGE SCALE GENOMIC DNA]</scope>
    <source>
        <strain evidence="3 4">RO10H11247</strain>
    </source>
</reference>
<dbReference type="VEuPathDB" id="FungiDB:VP01_680g11"/>
<accession>A0A0L6UGN9</accession>
<gene>
    <name evidence="3" type="ORF">VP01_680g11</name>
</gene>
<evidence type="ECO:0000256" key="1">
    <source>
        <dbReference type="SAM" id="MobiDB-lite"/>
    </source>
</evidence>
<protein>
    <submittedName>
        <fullName evidence="3">Uncharacterized protein</fullName>
    </submittedName>
</protein>
<organism evidence="3 4">
    <name type="scientific">Puccinia sorghi</name>
    <dbReference type="NCBI Taxonomy" id="27349"/>
    <lineage>
        <taxon>Eukaryota</taxon>
        <taxon>Fungi</taxon>
        <taxon>Dikarya</taxon>
        <taxon>Basidiomycota</taxon>
        <taxon>Pucciniomycotina</taxon>
        <taxon>Pucciniomycetes</taxon>
        <taxon>Pucciniales</taxon>
        <taxon>Pucciniaceae</taxon>
        <taxon>Puccinia</taxon>
    </lineage>
</organism>
<feature type="region of interest" description="Disordered" evidence="1">
    <location>
        <begin position="132"/>
        <end position="174"/>
    </location>
</feature>
<evidence type="ECO:0000256" key="2">
    <source>
        <dbReference type="SAM" id="Phobius"/>
    </source>
</evidence>
<keyword evidence="2" id="KW-0472">Membrane</keyword>
<sequence length="268" mass="29267">MNRRIQLLRGKSMVGRFNRGHVKRAAQSSDTDSDSAEISQLRNCLSTNGSGPACLEANTRVPFRAAARNNASNIENLTSASPDSNTSTTIPPKHKSVSSSAERLGWKIGLIVPLVVILLAIGLAARHNLLKRRRARQTRQRTSIPAGLGGEKTQQAENEKPNKYAGSHPKGDVEDSLQVQEILKSPVKAKTTYCSPVEVLASETVAAKNLTDEPDPPSGKLSNTTRFSLRSLSLRPALDMSIFQARNNAPVDTFQLEMKNRERMSQSK</sequence>
<feature type="compositionally biased region" description="Polar residues" evidence="1">
    <location>
        <begin position="74"/>
        <end position="90"/>
    </location>
</feature>
<comment type="caution">
    <text evidence="3">The sequence shown here is derived from an EMBL/GenBank/DDBJ whole genome shotgun (WGS) entry which is preliminary data.</text>
</comment>
<keyword evidence="2" id="KW-1133">Transmembrane helix</keyword>
<dbReference type="EMBL" id="LAVV01012172">
    <property type="protein sequence ID" value="KNZ46950.1"/>
    <property type="molecule type" value="Genomic_DNA"/>
</dbReference>
<evidence type="ECO:0000313" key="3">
    <source>
        <dbReference type="EMBL" id="KNZ46950.1"/>
    </source>
</evidence>